<dbReference type="Proteomes" id="UP000323824">
    <property type="component" value="Chromosome"/>
</dbReference>
<accession>A0A5C1Q710</accession>
<reference evidence="4 5" key="1">
    <citation type="submission" date="2019-02" db="EMBL/GenBank/DDBJ databases">
        <authorList>
            <person name="Fomenkov A."/>
            <person name="Dubinina G."/>
            <person name="Grabovich M."/>
            <person name="Vincze T."/>
            <person name="Roberts R.J."/>
        </authorList>
    </citation>
    <scope>NUCLEOTIDE SEQUENCE [LARGE SCALE GENOMIC DNA]</scope>
    <source>
        <strain evidence="4 5">P</strain>
    </source>
</reference>
<sequence>MNDINIFYNETPTRSKTRKSILSNSLELFTSKGIESVSMAEISKLCGITTRNLYRYYSSKEFLVVDSTYEIFFRSINTPLDTSFNQLTGIKQLKVLMFNLIHLNQTKEDEIAFTKYIMYFDIYISTLSKDHPAFIKYTKEYLPLIESSKSTSIKNALKKGIADRSILIHEEEITLYDTYITQSIFSLIMRINIKEYENESINPKLIYKHIEIILNHLGVNNE</sequence>
<evidence type="ECO:0000259" key="3">
    <source>
        <dbReference type="PROSITE" id="PS50977"/>
    </source>
</evidence>
<dbReference type="Pfam" id="PF00440">
    <property type="entry name" value="TetR_N"/>
    <property type="match status" value="1"/>
</dbReference>
<dbReference type="InterPro" id="IPR001647">
    <property type="entry name" value="HTH_TetR"/>
</dbReference>
<evidence type="ECO:0000256" key="1">
    <source>
        <dbReference type="ARBA" id="ARBA00023125"/>
    </source>
</evidence>
<protein>
    <submittedName>
        <fullName evidence="4">TetR/AcrR family transcriptional regulator</fullName>
    </submittedName>
</protein>
<feature type="domain" description="HTH tetR-type" evidence="3">
    <location>
        <begin position="15"/>
        <end position="75"/>
    </location>
</feature>
<reference evidence="4 5" key="2">
    <citation type="submission" date="2019-09" db="EMBL/GenBank/DDBJ databases">
        <title>Complete Genome Sequence and Methylome Analysis of free living Spirochaetas.</title>
        <authorList>
            <person name="Leshcheva N."/>
            <person name="Mikheeva N."/>
        </authorList>
    </citation>
    <scope>NUCLEOTIDE SEQUENCE [LARGE SCALE GENOMIC DNA]</scope>
    <source>
        <strain evidence="4 5">P</strain>
    </source>
</reference>
<dbReference type="AlphaFoldDB" id="A0A5C1Q710"/>
<gene>
    <name evidence="4" type="ORF">EW093_03770</name>
</gene>
<evidence type="ECO:0000256" key="2">
    <source>
        <dbReference type="PROSITE-ProRule" id="PRU00335"/>
    </source>
</evidence>
<dbReference type="KEGG" id="sper:EW093_03770"/>
<dbReference type="PRINTS" id="PR00455">
    <property type="entry name" value="HTHTETR"/>
</dbReference>
<dbReference type="InterPro" id="IPR009057">
    <property type="entry name" value="Homeodomain-like_sf"/>
</dbReference>
<dbReference type="PROSITE" id="PS50977">
    <property type="entry name" value="HTH_TETR_2"/>
    <property type="match status" value="1"/>
</dbReference>
<dbReference type="RefSeq" id="WP_149567111.1">
    <property type="nucleotide sequence ID" value="NZ_CP035807.1"/>
</dbReference>
<dbReference type="EMBL" id="CP035807">
    <property type="protein sequence ID" value="QEN03853.1"/>
    <property type="molecule type" value="Genomic_DNA"/>
</dbReference>
<dbReference type="Gene3D" id="1.10.357.10">
    <property type="entry name" value="Tetracycline Repressor, domain 2"/>
    <property type="match status" value="1"/>
</dbReference>
<organism evidence="4 5">
    <name type="scientific">Thiospirochaeta perfilievii</name>
    <dbReference type="NCBI Taxonomy" id="252967"/>
    <lineage>
        <taxon>Bacteria</taxon>
        <taxon>Pseudomonadati</taxon>
        <taxon>Spirochaetota</taxon>
        <taxon>Spirochaetia</taxon>
        <taxon>Spirochaetales</taxon>
        <taxon>Spirochaetaceae</taxon>
        <taxon>Thiospirochaeta</taxon>
    </lineage>
</organism>
<proteinExistence type="predicted"/>
<dbReference type="OrthoDB" id="362563at2"/>
<dbReference type="GO" id="GO:0003677">
    <property type="term" value="F:DNA binding"/>
    <property type="evidence" value="ECO:0007669"/>
    <property type="project" value="UniProtKB-UniRule"/>
</dbReference>
<evidence type="ECO:0000313" key="5">
    <source>
        <dbReference type="Proteomes" id="UP000323824"/>
    </source>
</evidence>
<keyword evidence="5" id="KW-1185">Reference proteome</keyword>
<evidence type="ECO:0000313" key="4">
    <source>
        <dbReference type="EMBL" id="QEN03853.1"/>
    </source>
</evidence>
<dbReference type="SUPFAM" id="SSF46689">
    <property type="entry name" value="Homeodomain-like"/>
    <property type="match status" value="1"/>
</dbReference>
<feature type="DNA-binding region" description="H-T-H motif" evidence="2">
    <location>
        <begin position="38"/>
        <end position="57"/>
    </location>
</feature>
<keyword evidence="1 2" id="KW-0238">DNA-binding</keyword>
<name>A0A5C1Q710_9SPIO</name>